<protein>
    <submittedName>
        <fullName evidence="2">Uncharacterized protein</fullName>
    </submittedName>
</protein>
<name>A0ABV7MZ64_9HYPH</name>
<evidence type="ECO:0000256" key="1">
    <source>
        <dbReference type="SAM" id="MobiDB-lite"/>
    </source>
</evidence>
<dbReference type="EMBL" id="JBHRVD010000001">
    <property type="protein sequence ID" value="MFC3326590.1"/>
    <property type="molecule type" value="Genomic_DNA"/>
</dbReference>
<reference evidence="3" key="1">
    <citation type="journal article" date="2019" name="Int. J. Syst. Evol. Microbiol.">
        <title>The Global Catalogue of Microorganisms (GCM) 10K type strain sequencing project: providing services to taxonomists for standard genome sequencing and annotation.</title>
        <authorList>
            <consortium name="The Broad Institute Genomics Platform"/>
            <consortium name="The Broad Institute Genome Sequencing Center for Infectious Disease"/>
            <person name="Wu L."/>
            <person name="Ma J."/>
        </authorList>
    </citation>
    <scope>NUCLEOTIDE SEQUENCE [LARGE SCALE GENOMIC DNA]</scope>
    <source>
        <strain evidence="3">ICMP 19515</strain>
    </source>
</reference>
<comment type="caution">
    <text evidence="2">The sequence shown here is derived from an EMBL/GenBank/DDBJ whole genome shotgun (WGS) entry which is preliminary data.</text>
</comment>
<gene>
    <name evidence="2" type="ORF">ACFOJ9_33255</name>
</gene>
<accession>A0ABV7MZ64</accession>
<evidence type="ECO:0000313" key="3">
    <source>
        <dbReference type="Proteomes" id="UP001595648"/>
    </source>
</evidence>
<proteinExistence type="predicted"/>
<evidence type="ECO:0000313" key="2">
    <source>
        <dbReference type="EMBL" id="MFC3326590.1"/>
    </source>
</evidence>
<feature type="region of interest" description="Disordered" evidence="1">
    <location>
        <begin position="1"/>
        <end position="30"/>
    </location>
</feature>
<sequence>MSGHHATTIAGGMDRLSPSRQSMPVASGPGGPFAISLPSKRIFVLSRAQRLVKMATAA</sequence>
<dbReference type="RefSeq" id="WP_378985552.1">
    <property type="nucleotide sequence ID" value="NZ_JBHRVD010000001.1"/>
</dbReference>
<keyword evidence="3" id="KW-1185">Reference proteome</keyword>
<organism evidence="2 3">
    <name type="scientific">Mesorhizobium cantuariense</name>
    <dbReference type="NCBI Taxonomy" id="1300275"/>
    <lineage>
        <taxon>Bacteria</taxon>
        <taxon>Pseudomonadati</taxon>
        <taxon>Pseudomonadota</taxon>
        <taxon>Alphaproteobacteria</taxon>
        <taxon>Hyphomicrobiales</taxon>
        <taxon>Phyllobacteriaceae</taxon>
        <taxon>Mesorhizobium</taxon>
    </lineage>
</organism>
<dbReference type="Proteomes" id="UP001595648">
    <property type="component" value="Unassembled WGS sequence"/>
</dbReference>